<accession>A0A1I3SJ04</accession>
<keyword evidence="2" id="KW-0805">Transcription regulation</keyword>
<evidence type="ECO:0000313" key="6">
    <source>
        <dbReference type="EMBL" id="SFJ57621.1"/>
    </source>
</evidence>
<evidence type="ECO:0000313" key="7">
    <source>
        <dbReference type="Proteomes" id="UP000199630"/>
    </source>
</evidence>
<proteinExistence type="inferred from homology"/>
<dbReference type="GO" id="GO:0006351">
    <property type="term" value="P:DNA-templated transcription"/>
    <property type="evidence" value="ECO:0007669"/>
    <property type="project" value="TreeGrafter"/>
</dbReference>
<dbReference type="Gene3D" id="3.40.190.10">
    <property type="entry name" value="Periplasmic binding protein-like II"/>
    <property type="match status" value="2"/>
</dbReference>
<dbReference type="Pfam" id="PF00126">
    <property type="entry name" value="HTH_1"/>
    <property type="match status" value="1"/>
</dbReference>
<sequence>MDWRDIPSLAALRAFEASARLNSFSEAARELNVTHAAIAQHIRTLSDHYGLVLMERQGNRMIPTSEGQRLAAGLSEGFLRIAEASRDLSHSHETRPLTVTTTINFAENWIMPRLSRFWSEHPDIPLTIKVDNTVLDLRQNGFDMAIRYGRGNWPGQEAQILVPADFSIVTSPEYLQHHPEIGEDDYRNATWLFEETHLEAQQWVEETGYVSDTTPMQILPTSGSLRAALSSGAGVALLFTPMLGRDLENGQLHVLERVPQDGLGYYIISRAGGSTRAQTEFIKWLRKEAAS</sequence>
<evidence type="ECO:0000256" key="1">
    <source>
        <dbReference type="ARBA" id="ARBA00009437"/>
    </source>
</evidence>
<dbReference type="PROSITE" id="PS50931">
    <property type="entry name" value="HTH_LYSR"/>
    <property type="match status" value="1"/>
</dbReference>
<keyword evidence="4" id="KW-0804">Transcription</keyword>
<dbReference type="InterPro" id="IPR058163">
    <property type="entry name" value="LysR-type_TF_proteobact-type"/>
</dbReference>
<dbReference type="InterPro" id="IPR005119">
    <property type="entry name" value="LysR_subst-bd"/>
</dbReference>
<evidence type="ECO:0000256" key="3">
    <source>
        <dbReference type="ARBA" id="ARBA00023125"/>
    </source>
</evidence>
<dbReference type="STRING" id="588602.SAMN04487991_2456"/>
<dbReference type="PANTHER" id="PTHR30537:SF74">
    <property type="entry name" value="HTH-TYPE TRANSCRIPTIONAL REGULATOR TRPI"/>
    <property type="match status" value="1"/>
</dbReference>
<dbReference type="Gene3D" id="1.10.10.10">
    <property type="entry name" value="Winged helix-like DNA-binding domain superfamily/Winged helix DNA-binding domain"/>
    <property type="match status" value="1"/>
</dbReference>
<reference evidence="7" key="1">
    <citation type="submission" date="2016-10" db="EMBL/GenBank/DDBJ databases">
        <authorList>
            <person name="Varghese N."/>
            <person name="Submissions S."/>
        </authorList>
    </citation>
    <scope>NUCLEOTIDE SEQUENCE [LARGE SCALE GENOMIC DNA]</scope>
    <source>
        <strain evidence="7">DSM 26471</strain>
    </source>
</reference>
<feature type="domain" description="HTH lysR-type" evidence="5">
    <location>
        <begin position="7"/>
        <end position="64"/>
    </location>
</feature>
<dbReference type="InterPro" id="IPR000847">
    <property type="entry name" value="LysR_HTH_N"/>
</dbReference>
<organism evidence="6 7">
    <name type="scientific">Celeribacter neptunius</name>
    <dbReference type="NCBI Taxonomy" id="588602"/>
    <lineage>
        <taxon>Bacteria</taxon>
        <taxon>Pseudomonadati</taxon>
        <taxon>Pseudomonadota</taxon>
        <taxon>Alphaproteobacteria</taxon>
        <taxon>Rhodobacterales</taxon>
        <taxon>Roseobacteraceae</taxon>
        <taxon>Celeribacter</taxon>
    </lineage>
</organism>
<evidence type="ECO:0000256" key="2">
    <source>
        <dbReference type="ARBA" id="ARBA00023015"/>
    </source>
</evidence>
<dbReference type="SUPFAM" id="SSF46785">
    <property type="entry name" value="Winged helix' DNA-binding domain"/>
    <property type="match status" value="1"/>
</dbReference>
<dbReference type="PANTHER" id="PTHR30537">
    <property type="entry name" value="HTH-TYPE TRANSCRIPTIONAL REGULATOR"/>
    <property type="match status" value="1"/>
</dbReference>
<gene>
    <name evidence="6" type="ORF">SAMN04487991_2456</name>
</gene>
<evidence type="ECO:0000256" key="4">
    <source>
        <dbReference type="ARBA" id="ARBA00023163"/>
    </source>
</evidence>
<dbReference type="EMBL" id="FORH01000004">
    <property type="protein sequence ID" value="SFJ57621.1"/>
    <property type="molecule type" value="Genomic_DNA"/>
</dbReference>
<dbReference type="Proteomes" id="UP000199630">
    <property type="component" value="Unassembled WGS sequence"/>
</dbReference>
<dbReference type="InterPro" id="IPR036388">
    <property type="entry name" value="WH-like_DNA-bd_sf"/>
</dbReference>
<comment type="similarity">
    <text evidence="1">Belongs to the LysR transcriptional regulatory family.</text>
</comment>
<keyword evidence="3" id="KW-0238">DNA-binding</keyword>
<name>A0A1I3SJ04_9RHOB</name>
<evidence type="ECO:0000259" key="5">
    <source>
        <dbReference type="PROSITE" id="PS50931"/>
    </source>
</evidence>
<keyword evidence="7" id="KW-1185">Reference proteome</keyword>
<dbReference type="GO" id="GO:0003700">
    <property type="term" value="F:DNA-binding transcription factor activity"/>
    <property type="evidence" value="ECO:0007669"/>
    <property type="project" value="InterPro"/>
</dbReference>
<dbReference type="AlphaFoldDB" id="A0A1I3SJ04"/>
<dbReference type="InterPro" id="IPR036390">
    <property type="entry name" value="WH_DNA-bd_sf"/>
</dbReference>
<dbReference type="SUPFAM" id="SSF53850">
    <property type="entry name" value="Periplasmic binding protein-like II"/>
    <property type="match status" value="1"/>
</dbReference>
<dbReference type="GO" id="GO:0043565">
    <property type="term" value="F:sequence-specific DNA binding"/>
    <property type="evidence" value="ECO:0007669"/>
    <property type="project" value="TreeGrafter"/>
</dbReference>
<protein>
    <submittedName>
        <fullName evidence="6">LysR family transcriptional regulator, glycine cleavage system transcriptional activator</fullName>
    </submittedName>
</protein>
<dbReference type="OrthoDB" id="7328368at2"/>
<dbReference type="Pfam" id="PF03466">
    <property type="entry name" value="LysR_substrate"/>
    <property type="match status" value="1"/>
</dbReference>